<dbReference type="GO" id="GO:0008270">
    <property type="term" value="F:zinc ion binding"/>
    <property type="evidence" value="ECO:0007669"/>
    <property type="project" value="InterPro"/>
</dbReference>
<keyword evidence="9" id="KW-0511">Multifunctional enzyme</keyword>
<feature type="compositionally biased region" description="Basic and acidic residues" evidence="12">
    <location>
        <begin position="329"/>
        <end position="352"/>
    </location>
</feature>
<dbReference type="SUPFAM" id="SSF81624">
    <property type="entry name" value="N-terminal domain of MutM-like DNA repair proteins"/>
    <property type="match status" value="1"/>
</dbReference>
<dbReference type="InterPro" id="IPR035937">
    <property type="entry name" value="FPG_N"/>
</dbReference>
<evidence type="ECO:0000256" key="11">
    <source>
        <dbReference type="ARBA" id="ARBA00044632"/>
    </source>
</evidence>
<comment type="catalytic activity">
    <reaction evidence="1">
        <text>Hydrolysis of DNA containing ring-opened 7-methylguanine residues, releasing 2,6-diamino-4-hydroxy-5-(N-methyl)formamidopyrimidine.</text>
        <dbReference type="EC" id="3.2.2.23"/>
    </reaction>
</comment>
<organism evidence="14">
    <name type="scientific">Oryza punctata</name>
    <name type="common">Red rice</name>
    <dbReference type="NCBI Taxonomy" id="4537"/>
    <lineage>
        <taxon>Eukaryota</taxon>
        <taxon>Viridiplantae</taxon>
        <taxon>Streptophyta</taxon>
        <taxon>Embryophyta</taxon>
        <taxon>Tracheophyta</taxon>
        <taxon>Spermatophyta</taxon>
        <taxon>Magnoliopsida</taxon>
        <taxon>Liliopsida</taxon>
        <taxon>Poales</taxon>
        <taxon>Poaceae</taxon>
        <taxon>BOP clade</taxon>
        <taxon>Oryzoideae</taxon>
        <taxon>Oryzeae</taxon>
        <taxon>Oryzinae</taxon>
        <taxon>Oryza</taxon>
    </lineage>
</organism>
<reference evidence="14" key="1">
    <citation type="submission" date="2015-04" db="UniProtKB">
        <authorList>
            <consortium name="EnsemblPlants"/>
        </authorList>
    </citation>
    <scope>IDENTIFICATION</scope>
</reference>
<evidence type="ECO:0000256" key="4">
    <source>
        <dbReference type="ARBA" id="ARBA00022763"/>
    </source>
</evidence>
<evidence type="ECO:0000256" key="5">
    <source>
        <dbReference type="ARBA" id="ARBA00022801"/>
    </source>
</evidence>
<evidence type="ECO:0000256" key="9">
    <source>
        <dbReference type="ARBA" id="ARBA00023268"/>
    </source>
</evidence>
<dbReference type="HOGENOM" id="CLU_038423_0_0_1"/>
<dbReference type="GO" id="GO:0140078">
    <property type="term" value="F:class I DNA-(apurinic or apyrimidinic site) endonuclease activity"/>
    <property type="evidence" value="ECO:0007669"/>
    <property type="project" value="UniProtKB-EC"/>
</dbReference>
<protein>
    <recommendedName>
        <fullName evidence="13">Formamidopyrimidine-DNA glycosylase catalytic domain-containing protein</fullName>
    </recommendedName>
</protein>
<accession>A0A0E0LDW7</accession>
<dbReference type="InterPro" id="IPR010979">
    <property type="entry name" value="Ribosomal_uS13-like_H2TH"/>
</dbReference>
<comment type="similarity">
    <text evidence="2">Belongs to the FPG family.</text>
</comment>
<dbReference type="GO" id="GO:0008534">
    <property type="term" value="F:oxidized purine nucleobase lesion DNA N-glycosylase activity"/>
    <property type="evidence" value="ECO:0007669"/>
    <property type="project" value="UniProtKB-EC"/>
</dbReference>
<dbReference type="PANTHER" id="PTHR22993:SF9">
    <property type="entry name" value="FORMAMIDOPYRIMIDINE-DNA GLYCOSYLASE"/>
    <property type="match status" value="1"/>
</dbReference>
<dbReference type="Pfam" id="PF01149">
    <property type="entry name" value="Fapy_DNA_glyco"/>
    <property type="match status" value="1"/>
</dbReference>
<dbReference type="FunFam" id="3.20.190.10:FF:000004">
    <property type="entry name" value="Putative Formamidopyrimidine-DNA glycosylase"/>
    <property type="match status" value="1"/>
</dbReference>
<evidence type="ECO:0000256" key="2">
    <source>
        <dbReference type="ARBA" id="ARBA00009409"/>
    </source>
</evidence>
<keyword evidence="4" id="KW-0227">DNA damage</keyword>
<dbReference type="InterPro" id="IPR012319">
    <property type="entry name" value="FPG_cat"/>
</dbReference>
<dbReference type="InterPro" id="IPR049332">
    <property type="entry name" value="Fpg-like_C"/>
</dbReference>
<feature type="domain" description="Formamidopyrimidine-DNA glycosylase catalytic" evidence="13">
    <location>
        <begin position="2"/>
        <end position="133"/>
    </location>
</feature>
<evidence type="ECO:0000256" key="12">
    <source>
        <dbReference type="SAM" id="MobiDB-lite"/>
    </source>
</evidence>
<evidence type="ECO:0000313" key="15">
    <source>
        <dbReference type="Proteomes" id="UP000026962"/>
    </source>
</evidence>
<evidence type="ECO:0000313" key="14">
    <source>
        <dbReference type="EnsemblPlants" id="OPUNC06G20200.1"/>
    </source>
</evidence>
<reference evidence="14" key="2">
    <citation type="submission" date="2018-05" db="EMBL/GenBank/DDBJ databases">
        <title>OpunRS2 (Oryza punctata Reference Sequence Version 2).</title>
        <authorList>
            <person name="Zhang J."/>
            <person name="Kudrna D."/>
            <person name="Lee S."/>
            <person name="Talag J."/>
            <person name="Welchert J."/>
            <person name="Wing R.A."/>
        </authorList>
    </citation>
    <scope>NUCLEOTIDE SEQUENCE [LARGE SCALE GENOMIC DNA]</scope>
</reference>
<evidence type="ECO:0000256" key="10">
    <source>
        <dbReference type="ARBA" id="ARBA00023295"/>
    </source>
</evidence>
<dbReference type="InterPro" id="IPR020629">
    <property type="entry name" value="FPG_Glyclase"/>
</dbReference>
<dbReference type="NCBIfam" id="TIGR00577">
    <property type="entry name" value="fpg"/>
    <property type="match status" value="1"/>
</dbReference>
<dbReference type="InterPro" id="IPR015886">
    <property type="entry name" value="H2TH_FPG"/>
</dbReference>
<dbReference type="PROSITE" id="PS51068">
    <property type="entry name" value="FPG_CAT"/>
    <property type="match status" value="1"/>
</dbReference>
<evidence type="ECO:0000256" key="6">
    <source>
        <dbReference type="ARBA" id="ARBA00023125"/>
    </source>
</evidence>
<dbReference type="STRING" id="4537.A0A0E0LDW7"/>
<dbReference type="SMART" id="SM00898">
    <property type="entry name" value="Fapy_DNA_glyco"/>
    <property type="match status" value="1"/>
</dbReference>
<dbReference type="Gene3D" id="3.20.190.10">
    <property type="entry name" value="MutM-like, N-terminal"/>
    <property type="match status" value="1"/>
</dbReference>
<dbReference type="Gene3D" id="1.10.8.50">
    <property type="match status" value="1"/>
</dbReference>
<dbReference type="OMA" id="KFICETA"/>
<dbReference type="GO" id="GO:0003684">
    <property type="term" value="F:damaged DNA binding"/>
    <property type="evidence" value="ECO:0007669"/>
    <property type="project" value="InterPro"/>
</dbReference>
<evidence type="ECO:0000256" key="7">
    <source>
        <dbReference type="ARBA" id="ARBA00023204"/>
    </source>
</evidence>
<dbReference type="GO" id="GO:0006284">
    <property type="term" value="P:base-excision repair"/>
    <property type="evidence" value="ECO:0007669"/>
    <property type="project" value="InterPro"/>
</dbReference>
<comment type="catalytic activity">
    <reaction evidence="11">
        <text>2'-deoxyribonucleotide-(2'-deoxyribose 5'-phosphate)-2'-deoxyribonucleotide-DNA = a 3'-end 2'-deoxyribonucleotide-(2,3-dehydro-2,3-deoxyribose 5'-phosphate)-DNA + a 5'-end 5'-phospho-2'-deoxyribonucleoside-DNA + H(+)</text>
        <dbReference type="Rhea" id="RHEA:66592"/>
        <dbReference type="Rhea" id="RHEA-COMP:13180"/>
        <dbReference type="Rhea" id="RHEA-COMP:16897"/>
        <dbReference type="Rhea" id="RHEA-COMP:17067"/>
        <dbReference type="ChEBI" id="CHEBI:15378"/>
        <dbReference type="ChEBI" id="CHEBI:136412"/>
        <dbReference type="ChEBI" id="CHEBI:157695"/>
        <dbReference type="ChEBI" id="CHEBI:167181"/>
        <dbReference type="EC" id="4.2.99.18"/>
    </reaction>
</comment>
<keyword evidence="10" id="KW-0326">Glycosidase</keyword>
<dbReference type="Pfam" id="PF21218">
    <property type="entry name" value="Fpg-like_C"/>
    <property type="match status" value="1"/>
</dbReference>
<dbReference type="PANTHER" id="PTHR22993">
    <property type="entry name" value="FORMAMIDOPYRIMIDINE-DNA GLYCOSYLASE"/>
    <property type="match status" value="1"/>
</dbReference>
<keyword evidence="15" id="KW-1185">Reference proteome</keyword>
<sequence>MPELPEVEAARRALEAHCVGRRITRCAVADDPKVVVAVAGGGGGATRVAFERAMVGRTIVAARRRGKNLWLRLDAPPFPSFQFGMAGAIYIKGVPVTKSVVSSTDEWPSKYSKFFVQLDDGLEFSFTDKRRFARVRLFEDPETVPPISELGPDALFEPMSSDSFADSLSRKKIGIKALLLDQSFISGIGNWIADEVLYQSRTHPLQIASSLSRENCEALHQSIQEVVKYAVEVDADCDRFPVEWLFHHRWGKKPGKVNGQKIEFITAGGRTTAYVPQLQKLTGMLCSKAVVANPEQVAENDDAKEIETDPEDADNLNTRKRVATSRVTKGKEKRDACSREARKNGGGKEKPGSDYSEDNAQTAEPNKVSTSSKGEKADPVRRSSRNVSKPGQMLSDGHIGEILEALISEFFPLCLVRYCTRLFKDALLEVGRCNRSILGKTYASPVEHEHRHI</sequence>
<keyword evidence="6" id="KW-0238">DNA-binding</keyword>
<dbReference type="Proteomes" id="UP000026962">
    <property type="component" value="Chromosome 6"/>
</dbReference>
<feature type="compositionally biased region" description="Polar residues" evidence="12">
    <location>
        <begin position="358"/>
        <end position="372"/>
    </location>
</feature>
<dbReference type="eggNOG" id="ENOG502QVDB">
    <property type="taxonomic scope" value="Eukaryota"/>
</dbReference>
<keyword evidence="7" id="KW-0234">DNA repair</keyword>
<comment type="subunit">
    <text evidence="3">Monomer.</text>
</comment>
<dbReference type="GO" id="GO:0005634">
    <property type="term" value="C:nucleus"/>
    <property type="evidence" value="ECO:0007669"/>
    <property type="project" value="TreeGrafter"/>
</dbReference>
<dbReference type="Pfam" id="PF06831">
    <property type="entry name" value="H2TH"/>
    <property type="match status" value="1"/>
</dbReference>
<keyword evidence="5" id="KW-0378">Hydrolase</keyword>
<dbReference type="FunFam" id="1.10.8.50:FF:000009">
    <property type="entry name" value="Formamidopyrimidine-DNA glycosylase"/>
    <property type="match status" value="1"/>
</dbReference>
<dbReference type="AlphaFoldDB" id="A0A0E0LDW7"/>
<dbReference type="SUPFAM" id="SSF46946">
    <property type="entry name" value="S13-like H2TH domain"/>
    <property type="match status" value="1"/>
</dbReference>
<proteinExistence type="inferred from homology"/>
<evidence type="ECO:0000256" key="1">
    <source>
        <dbReference type="ARBA" id="ARBA00001668"/>
    </source>
</evidence>
<keyword evidence="8" id="KW-0456">Lyase</keyword>
<evidence type="ECO:0000256" key="8">
    <source>
        <dbReference type="ARBA" id="ARBA00023239"/>
    </source>
</evidence>
<name>A0A0E0LDW7_ORYPU</name>
<evidence type="ECO:0000259" key="13">
    <source>
        <dbReference type="PROSITE" id="PS51068"/>
    </source>
</evidence>
<dbReference type="SMART" id="SM01232">
    <property type="entry name" value="H2TH"/>
    <property type="match status" value="1"/>
</dbReference>
<dbReference type="CDD" id="cd08972">
    <property type="entry name" value="PF_Nei_N"/>
    <property type="match status" value="1"/>
</dbReference>
<evidence type="ECO:0000256" key="3">
    <source>
        <dbReference type="ARBA" id="ARBA00011245"/>
    </source>
</evidence>
<dbReference type="Gramene" id="OPUNC06G20200.1">
    <property type="protein sequence ID" value="OPUNC06G20200.1"/>
    <property type="gene ID" value="OPUNC06G20200"/>
</dbReference>
<feature type="region of interest" description="Disordered" evidence="12">
    <location>
        <begin position="297"/>
        <end position="395"/>
    </location>
</feature>
<dbReference type="EnsemblPlants" id="OPUNC06G20200.1">
    <property type="protein sequence ID" value="OPUNC06G20200.1"/>
    <property type="gene ID" value="OPUNC06G20200"/>
</dbReference>